<dbReference type="GO" id="GO:0006508">
    <property type="term" value="P:proteolysis"/>
    <property type="evidence" value="ECO:0007669"/>
    <property type="project" value="InterPro"/>
</dbReference>
<dbReference type="PANTHER" id="PTHR42987:SF8">
    <property type="entry name" value="PROTEINASE"/>
    <property type="match status" value="1"/>
</dbReference>
<gene>
    <name evidence="3" type="ORF">TTHERM_00984990</name>
</gene>
<sequence length="332" mass="38188">MSGAIRQVSNFFSKNSPTIWHFRISNSLSSQVLEDNLQYLRAMRHKEGQVFALSISSFQKSRDTPRVITFYEALRQASEKLRAPLYTFSEDQALGDSYLLLSLGETVTANPFSIIGSINSRINYISFEKLFERLGIKYDIYTSSSPAFLPSRKPTPSDIQLAEQSNQEVLESIQNLILQKRGKHFENKGISREQAKKEILSGQTFTAQQALKNGLIDQIGTFYEFKDSMYSHHKIRTPERFPQKTQIIPKINKDILILAEMSQEIEMILSSAPSTATNQQIVQSAEVRLAEFFTRKLKEPEFLIAFENYLLNEFEQQKSMIERKQELIEMLS</sequence>
<evidence type="ECO:0000313" key="4">
    <source>
        <dbReference type="Proteomes" id="UP000009168"/>
    </source>
</evidence>
<proteinExistence type="inferred from homology"/>
<accession>Q233X9</accession>
<protein>
    <submittedName>
        <fullName evidence="3">Peptidase family S49 protein</fullName>
    </submittedName>
</protein>
<dbReference type="InterPro" id="IPR002142">
    <property type="entry name" value="Peptidase_S49"/>
</dbReference>
<dbReference type="AlphaFoldDB" id="Q233X9"/>
<dbReference type="Pfam" id="PF01343">
    <property type="entry name" value="Peptidase_S49"/>
    <property type="match status" value="1"/>
</dbReference>
<evidence type="ECO:0000259" key="2">
    <source>
        <dbReference type="Pfam" id="PF01343"/>
    </source>
</evidence>
<dbReference type="OrthoDB" id="286854at2759"/>
<comment type="similarity">
    <text evidence="1">Belongs to the peptidase S49 family.</text>
</comment>
<dbReference type="GO" id="GO:0008233">
    <property type="term" value="F:peptidase activity"/>
    <property type="evidence" value="ECO:0007669"/>
    <property type="project" value="InterPro"/>
</dbReference>
<dbReference type="SUPFAM" id="SSF52096">
    <property type="entry name" value="ClpP/crotonase"/>
    <property type="match status" value="1"/>
</dbReference>
<dbReference type="EMBL" id="GG662768">
    <property type="protein sequence ID" value="EAR91805.2"/>
    <property type="molecule type" value="Genomic_DNA"/>
</dbReference>
<dbReference type="InterPro" id="IPR029045">
    <property type="entry name" value="ClpP/crotonase-like_dom_sf"/>
</dbReference>
<name>Q233X9_TETTS</name>
<dbReference type="Gene3D" id="3.90.226.10">
    <property type="entry name" value="2-enoyl-CoA Hydratase, Chain A, domain 1"/>
    <property type="match status" value="1"/>
</dbReference>
<dbReference type="HOGENOM" id="CLU_838075_0_0_1"/>
<keyword evidence="4" id="KW-1185">Reference proteome</keyword>
<evidence type="ECO:0000313" key="3">
    <source>
        <dbReference type="EMBL" id="EAR91805.2"/>
    </source>
</evidence>
<dbReference type="KEGG" id="tet:TTHERM_00984990"/>
<dbReference type="eggNOG" id="ENOG502SYGT">
    <property type="taxonomic scope" value="Eukaryota"/>
</dbReference>
<dbReference type="PANTHER" id="PTHR42987">
    <property type="entry name" value="PEPTIDASE S49"/>
    <property type="match status" value="1"/>
</dbReference>
<dbReference type="OMA" id="TEFQFAL"/>
<dbReference type="RefSeq" id="XP_001012050.2">
    <property type="nucleotide sequence ID" value="XM_001012050.2"/>
</dbReference>
<dbReference type="GeneID" id="7846628"/>
<reference evidence="4" key="1">
    <citation type="journal article" date="2006" name="PLoS Biol.">
        <title>Macronuclear genome sequence of the ciliate Tetrahymena thermophila, a model eukaryote.</title>
        <authorList>
            <person name="Eisen J.A."/>
            <person name="Coyne R.S."/>
            <person name="Wu M."/>
            <person name="Wu D."/>
            <person name="Thiagarajan M."/>
            <person name="Wortman J.R."/>
            <person name="Badger J.H."/>
            <person name="Ren Q."/>
            <person name="Amedeo P."/>
            <person name="Jones K.M."/>
            <person name="Tallon L.J."/>
            <person name="Delcher A.L."/>
            <person name="Salzberg S.L."/>
            <person name="Silva J.C."/>
            <person name="Haas B.J."/>
            <person name="Majoros W.H."/>
            <person name="Farzad M."/>
            <person name="Carlton J.M."/>
            <person name="Smith R.K. Jr."/>
            <person name="Garg J."/>
            <person name="Pearlman R.E."/>
            <person name="Karrer K.M."/>
            <person name="Sun L."/>
            <person name="Manning G."/>
            <person name="Elde N.C."/>
            <person name="Turkewitz A.P."/>
            <person name="Asai D.J."/>
            <person name="Wilkes D.E."/>
            <person name="Wang Y."/>
            <person name="Cai H."/>
            <person name="Collins K."/>
            <person name="Stewart B.A."/>
            <person name="Lee S.R."/>
            <person name="Wilamowska K."/>
            <person name="Weinberg Z."/>
            <person name="Ruzzo W.L."/>
            <person name="Wloga D."/>
            <person name="Gaertig J."/>
            <person name="Frankel J."/>
            <person name="Tsao C.-C."/>
            <person name="Gorovsky M.A."/>
            <person name="Keeling P.J."/>
            <person name="Waller R.F."/>
            <person name="Patron N.J."/>
            <person name="Cherry J.M."/>
            <person name="Stover N.A."/>
            <person name="Krieger C.J."/>
            <person name="del Toro C."/>
            <person name="Ryder H.F."/>
            <person name="Williamson S.C."/>
            <person name="Barbeau R.A."/>
            <person name="Hamilton E.P."/>
            <person name="Orias E."/>
        </authorList>
    </citation>
    <scope>NUCLEOTIDE SEQUENCE [LARGE SCALE GENOMIC DNA]</scope>
    <source>
        <strain evidence="4">SB210</strain>
    </source>
</reference>
<evidence type="ECO:0000256" key="1">
    <source>
        <dbReference type="ARBA" id="ARBA00008683"/>
    </source>
</evidence>
<dbReference type="InParanoid" id="Q233X9"/>
<dbReference type="Proteomes" id="UP000009168">
    <property type="component" value="Unassembled WGS sequence"/>
</dbReference>
<feature type="domain" description="Peptidase S49" evidence="2">
    <location>
        <begin position="84"/>
        <end position="234"/>
    </location>
</feature>
<organism evidence="3 4">
    <name type="scientific">Tetrahymena thermophila (strain SB210)</name>
    <dbReference type="NCBI Taxonomy" id="312017"/>
    <lineage>
        <taxon>Eukaryota</taxon>
        <taxon>Sar</taxon>
        <taxon>Alveolata</taxon>
        <taxon>Ciliophora</taxon>
        <taxon>Intramacronucleata</taxon>
        <taxon>Oligohymenophorea</taxon>
        <taxon>Hymenostomatida</taxon>
        <taxon>Tetrahymenina</taxon>
        <taxon>Tetrahymenidae</taxon>
        <taxon>Tetrahymena</taxon>
    </lineage>
</organism>